<dbReference type="Pfam" id="PF02687">
    <property type="entry name" value="FtsX"/>
    <property type="match status" value="1"/>
</dbReference>
<keyword evidence="4 7" id="KW-1133">Transmembrane helix</keyword>
<dbReference type="PANTHER" id="PTHR30572:SF4">
    <property type="entry name" value="ABC TRANSPORTER PERMEASE YTRF"/>
    <property type="match status" value="1"/>
</dbReference>
<evidence type="ECO:0000259" key="9">
    <source>
        <dbReference type="Pfam" id="PF12704"/>
    </source>
</evidence>
<evidence type="ECO:0000256" key="1">
    <source>
        <dbReference type="ARBA" id="ARBA00004651"/>
    </source>
</evidence>
<evidence type="ECO:0000256" key="4">
    <source>
        <dbReference type="ARBA" id="ARBA00022989"/>
    </source>
</evidence>
<evidence type="ECO:0000256" key="5">
    <source>
        <dbReference type="ARBA" id="ARBA00023136"/>
    </source>
</evidence>
<comment type="similarity">
    <text evidence="6">Belongs to the ABC-4 integral membrane protein family.</text>
</comment>
<protein>
    <recommendedName>
        <fullName evidence="12">ABC transporter permease</fullName>
    </recommendedName>
</protein>
<evidence type="ECO:0000256" key="7">
    <source>
        <dbReference type="SAM" id="Phobius"/>
    </source>
</evidence>
<evidence type="ECO:0000313" key="11">
    <source>
        <dbReference type="Proteomes" id="UP000178603"/>
    </source>
</evidence>
<dbReference type="InterPro" id="IPR025857">
    <property type="entry name" value="MacB_PCD"/>
</dbReference>
<gene>
    <name evidence="10" type="ORF">A3E44_03400</name>
</gene>
<feature type="transmembrane region" description="Helical" evidence="7">
    <location>
        <begin position="363"/>
        <end position="383"/>
    </location>
</feature>
<dbReference type="GO" id="GO:0005886">
    <property type="term" value="C:plasma membrane"/>
    <property type="evidence" value="ECO:0007669"/>
    <property type="project" value="UniProtKB-SubCell"/>
</dbReference>
<dbReference type="Pfam" id="PF12704">
    <property type="entry name" value="MacB_PCD"/>
    <property type="match status" value="1"/>
</dbReference>
<dbReference type="AlphaFoldDB" id="A0A1F8AU76"/>
<evidence type="ECO:0000256" key="6">
    <source>
        <dbReference type="ARBA" id="ARBA00038076"/>
    </source>
</evidence>
<feature type="domain" description="MacB-like periplasmic core" evidence="9">
    <location>
        <begin position="22"/>
        <end position="245"/>
    </location>
</feature>
<evidence type="ECO:0000256" key="2">
    <source>
        <dbReference type="ARBA" id="ARBA00022475"/>
    </source>
</evidence>
<feature type="transmembrane region" description="Helical" evidence="7">
    <location>
        <begin position="20"/>
        <end position="46"/>
    </location>
</feature>
<reference evidence="10 11" key="1">
    <citation type="journal article" date="2016" name="Nat. Commun.">
        <title>Thousands of microbial genomes shed light on interconnected biogeochemical processes in an aquifer system.</title>
        <authorList>
            <person name="Anantharaman K."/>
            <person name="Brown C.T."/>
            <person name="Hug L.A."/>
            <person name="Sharon I."/>
            <person name="Castelle C.J."/>
            <person name="Probst A.J."/>
            <person name="Thomas B.C."/>
            <person name="Singh A."/>
            <person name="Wilkins M.J."/>
            <person name="Karaoz U."/>
            <person name="Brodie E.L."/>
            <person name="Williams K.H."/>
            <person name="Hubbard S.S."/>
            <person name="Banfield J.F."/>
        </authorList>
    </citation>
    <scope>NUCLEOTIDE SEQUENCE [LARGE SCALE GENOMIC DNA]</scope>
</reference>
<keyword evidence="5 7" id="KW-0472">Membrane</keyword>
<comment type="caution">
    <text evidence="10">The sequence shown here is derived from an EMBL/GenBank/DDBJ whole genome shotgun (WGS) entry which is preliminary data.</text>
</comment>
<dbReference type="Proteomes" id="UP000178603">
    <property type="component" value="Unassembled WGS sequence"/>
</dbReference>
<evidence type="ECO:0000313" key="10">
    <source>
        <dbReference type="EMBL" id="OGM55303.1"/>
    </source>
</evidence>
<dbReference type="GO" id="GO:0022857">
    <property type="term" value="F:transmembrane transporter activity"/>
    <property type="evidence" value="ECO:0007669"/>
    <property type="project" value="TreeGrafter"/>
</dbReference>
<feature type="transmembrane region" description="Helical" evidence="7">
    <location>
        <begin position="324"/>
        <end position="357"/>
    </location>
</feature>
<keyword evidence="2" id="KW-1003">Cell membrane</keyword>
<evidence type="ECO:0008006" key="12">
    <source>
        <dbReference type="Google" id="ProtNLM"/>
    </source>
</evidence>
<feature type="domain" description="ABC3 transporter permease C-terminal" evidence="8">
    <location>
        <begin position="282"/>
        <end position="393"/>
    </location>
</feature>
<dbReference type="PANTHER" id="PTHR30572">
    <property type="entry name" value="MEMBRANE COMPONENT OF TRANSPORTER-RELATED"/>
    <property type="match status" value="1"/>
</dbReference>
<comment type="subcellular location">
    <subcellularLocation>
        <location evidence="1">Cell membrane</location>
        <topology evidence="1">Multi-pass membrane protein</topology>
    </subcellularLocation>
</comment>
<accession>A0A1F8AU76</accession>
<name>A0A1F8AU76_9BACT</name>
<dbReference type="EMBL" id="MGGW01000004">
    <property type="protein sequence ID" value="OGM55303.1"/>
    <property type="molecule type" value="Genomic_DNA"/>
</dbReference>
<evidence type="ECO:0000259" key="8">
    <source>
        <dbReference type="Pfam" id="PF02687"/>
    </source>
</evidence>
<dbReference type="InterPro" id="IPR050250">
    <property type="entry name" value="Macrolide_Exporter_MacB"/>
</dbReference>
<proteinExistence type="inferred from homology"/>
<organism evidence="10 11">
    <name type="scientific">Candidatus Woesebacteria bacterium RIFCSPHIGHO2_12_FULL_41_24</name>
    <dbReference type="NCBI Taxonomy" id="1802510"/>
    <lineage>
        <taxon>Bacteria</taxon>
        <taxon>Candidatus Woeseibacteriota</taxon>
    </lineage>
</organism>
<sequence>MKQAIPLLKASIDDFKRNKIRTFLTSLGIMIGVFSVVILIGLGLGLKNYIQNQFESLGANLILILPGGGFTGEGGSGIGGAALVGGVSFDEKDVNSLKRISEIDFVVPVFMKGVTIEAPREEKFGYVMGINEDGFKLMNVKAQFGKLFDNSDVQASAKVGVMGNTIAKDLFSSPADSVGKTVRLENQRFKILAVAEKKGDREADSAIFIPYKTTYGSLNPDKTFWSIYLGVKSDELVSTAKVEAEKVLLDRYDKDDFAVTEQSELLSTINQIFSIINSVLIAIGSISLIVGGVGIMNIMYATVTDRTREIGIRRAIGATRQDILFQFLAESTLLSLIGGVLGLVAAGIIIIIIRQFFPATLNLFAAIAALGISSAIGVFFGVFPARRAANLSPIEAIRYE</sequence>
<keyword evidence="3 7" id="KW-0812">Transmembrane</keyword>
<feature type="transmembrane region" description="Helical" evidence="7">
    <location>
        <begin position="279"/>
        <end position="303"/>
    </location>
</feature>
<dbReference type="InterPro" id="IPR003838">
    <property type="entry name" value="ABC3_permease_C"/>
</dbReference>
<evidence type="ECO:0000256" key="3">
    <source>
        <dbReference type="ARBA" id="ARBA00022692"/>
    </source>
</evidence>